<evidence type="ECO:0000313" key="2">
    <source>
        <dbReference type="Proteomes" id="UP001177021"/>
    </source>
</evidence>
<dbReference type="EMBL" id="CASHSV030000109">
    <property type="protein sequence ID" value="CAJ2646549.1"/>
    <property type="molecule type" value="Genomic_DNA"/>
</dbReference>
<reference evidence="1" key="1">
    <citation type="submission" date="2023-10" db="EMBL/GenBank/DDBJ databases">
        <authorList>
            <person name="Rodriguez Cubillos JULIANA M."/>
            <person name="De Vega J."/>
        </authorList>
    </citation>
    <scope>NUCLEOTIDE SEQUENCE</scope>
</reference>
<name>A0ACB0JN65_TRIPR</name>
<organism evidence="1 2">
    <name type="scientific">Trifolium pratense</name>
    <name type="common">Red clover</name>
    <dbReference type="NCBI Taxonomy" id="57577"/>
    <lineage>
        <taxon>Eukaryota</taxon>
        <taxon>Viridiplantae</taxon>
        <taxon>Streptophyta</taxon>
        <taxon>Embryophyta</taxon>
        <taxon>Tracheophyta</taxon>
        <taxon>Spermatophyta</taxon>
        <taxon>Magnoliopsida</taxon>
        <taxon>eudicotyledons</taxon>
        <taxon>Gunneridae</taxon>
        <taxon>Pentapetalae</taxon>
        <taxon>rosids</taxon>
        <taxon>fabids</taxon>
        <taxon>Fabales</taxon>
        <taxon>Fabaceae</taxon>
        <taxon>Papilionoideae</taxon>
        <taxon>50 kb inversion clade</taxon>
        <taxon>NPAAA clade</taxon>
        <taxon>Hologalegina</taxon>
        <taxon>IRL clade</taxon>
        <taxon>Trifolieae</taxon>
        <taxon>Trifolium</taxon>
    </lineage>
</organism>
<comment type="caution">
    <text evidence="1">The sequence shown here is derived from an EMBL/GenBank/DDBJ whole genome shotgun (WGS) entry which is preliminary data.</text>
</comment>
<proteinExistence type="predicted"/>
<evidence type="ECO:0000313" key="1">
    <source>
        <dbReference type="EMBL" id="CAJ2646549.1"/>
    </source>
</evidence>
<accession>A0ACB0JN65</accession>
<sequence length="384" mass="43040">MMITLFFVMCLVTSSTTANTFDDMDDLELERQLNLINKFPIKSIQTMSGYTVDCVDINNQPAFSHHLLKKHKLQRKPSFEKQNSETNVNSSSTKFIHVLEKVSCPKGTVPIRRITKDDVNQGKSLFNDHILTQNSIHTYYAELFANAVNGPYYGVSGITSIYNPKVIEGQTSASHIYVENGKGDGNNKITVGWHVSPQLYKNDATHFYSTWTSQNYKDGCYNMLCPGFVQTNRAYYLGSRIANTSSTSGRTKVEMPISLLQDEKTKNWWLLVQDTPIGYFPAHLFSNLAAANTVGWGGLAATPTGTSPPMGSGLFPDKTYIRACYFRYISFQDKNRKKVQPPDYMTRKFLNAPGKCYAIDYYEYDGKEAGYALEFGGPGGNCGN</sequence>
<gene>
    <name evidence="1" type="ORF">MILVUS5_LOCUS15240</name>
</gene>
<dbReference type="Proteomes" id="UP001177021">
    <property type="component" value="Unassembled WGS sequence"/>
</dbReference>
<protein>
    <submittedName>
        <fullName evidence="1">Uncharacterized protein</fullName>
    </submittedName>
</protein>
<keyword evidence="2" id="KW-1185">Reference proteome</keyword>